<comment type="caution">
    <text evidence="1">The sequence shown here is derived from an EMBL/GenBank/DDBJ whole genome shotgun (WGS) entry which is preliminary data.</text>
</comment>
<protein>
    <submittedName>
        <fullName evidence="1">513_t:CDS:1</fullName>
    </submittedName>
</protein>
<evidence type="ECO:0000313" key="1">
    <source>
        <dbReference type="EMBL" id="CAG8545902.1"/>
    </source>
</evidence>
<keyword evidence="2" id="KW-1185">Reference proteome</keyword>
<sequence length="123" mass="14751">MDYQQKIIEILQKNYNKISYYEKIITSLEYILELEETEQHQSYQELIQILIEEESTSQELIKAIKEIQQSSEERFEQTLELAKKIALKKIEIYKESAKEIYESINTHLEAILQEGKENQQQSY</sequence>
<proteinExistence type="predicted"/>
<name>A0A9N9FLM8_9GLOM</name>
<organism evidence="1 2">
    <name type="scientific">Cetraspora pellucida</name>
    <dbReference type="NCBI Taxonomy" id="1433469"/>
    <lineage>
        <taxon>Eukaryota</taxon>
        <taxon>Fungi</taxon>
        <taxon>Fungi incertae sedis</taxon>
        <taxon>Mucoromycota</taxon>
        <taxon>Glomeromycotina</taxon>
        <taxon>Glomeromycetes</taxon>
        <taxon>Diversisporales</taxon>
        <taxon>Gigasporaceae</taxon>
        <taxon>Cetraspora</taxon>
    </lineage>
</organism>
<dbReference type="AlphaFoldDB" id="A0A9N9FLM8"/>
<dbReference type="Proteomes" id="UP000789759">
    <property type="component" value="Unassembled WGS sequence"/>
</dbReference>
<gene>
    <name evidence="1" type="ORF">CPELLU_LOCUS4518</name>
</gene>
<dbReference type="EMBL" id="CAJVQA010002393">
    <property type="protein sequence ID" value="CAG8545902.1"/>
    <property type="molecule type" value="Genomic_DNA"/>
</dbReference>
<accession>A0A9N9FLM8</accession>
<reference evidence="1" key="1">
    <citation type="submission" date="2021-06" db="EMBL/GenBank/DDBJ databases">
        <authorList>
            <person name="Kallberg Y."/>
            <person name="Tangrot J."/>
            <person name="Rosling A."/>
        </authorList>
    </citation>
    <scope>NUCLEOTIDE SEQUENCE</scope>
    <source>
        <strain evidence="1">FL966</strain>
    </source>
</reference>
<evidence type="ECO:0000313" key="2">
    <source>
        <dbReference type="Proteomes" id="UP000789759"/>
    </source>
</evidence>